<name>A0A1Y1LM65_PHOPY</name>
<dbReference type="AlphaFoldDB" id="A0A1Y1LM65"/>
<dbReference type="EMBL" id="GEZM01051640">
    <property type="protein sequence ID" value="JAV74764.1"/>
    <property type="molecule type" value="Transcribed_RNA"/>
</dbReference>
<organism evidence="1">
    <name type="scientific">Photinus pyralis</name>
    <name type="common">Common eastern firefly</name>
    <name type="synonym">Lampyris pyralis</name>
    <dbReference type="NCBI Taxonomy" id="7054"/>
    <lineage>
        <taxon>Eukaryota</taxon>
        <taxon>Metazoa</taxon>
        <taxon>Ecdysozoa</taxon>
        <taxon>Arthropoda</taxon>
        <taxon>Hexapoda</taxon>
        <taxon>Insecta</taxon>
        <taxon>Pterygota</taxon>
        <taxon>Neoptera</taxon>
        <taxon>Endopterygota</taxon>
        <taxon>Coleoptera</taxon>
        <taxon>Polyphaga</taxon>
        <taxon>Elateriformia</taxon>
        <taxon>Elateroidea</taxon>
        <taxon>Lampyridae</taxon>
        <taxon>Lampyrinae</taxon>
        <taxon>Photinus</taxon>
    </lineage>
</organism>
<sequence>MELTNEITAQISKHTQETILCCPRAIVFDWFMKRLAFQFVSILFNGNSYEKWTIYTAFYAQAVNICSTAQCGGREDRRRLLLLFLKVTCGRFLPIIMSLGPPIIIKSQVSSKFALFLGSG</sequence>
<proteinExistence type="predicted"/>
<reference evidence="1" key="1">
    <citation type="journal article" date="2016" name="Sci. Rep.">
        <title>Molecular characterization of firefly nuptial gifts: a multi-omics approach sheds light on postcopulatory sexual selection.</title>
        <authorList>
            <person name="Al-Wathiqui N."/>
            <person name="Fallon T.R."/>
            <person name="South A."/>
            <person name="Weng J.K."/>
            <person name="Lewis S.M."/>
        </authorList>
    </citation>
    <scope>NUCLEOTIDE SEQUENCE</scope>
</reference>
<protein>
    <submittedName>
        <fullName evidence="1">Uncharacterized protein</fullName>
    </submittedName>
</protein>
<evidence type="ECO:0000313" key="1">
    <source>
        <dbReference type="EMBL" id="JAV74764.1"/>
    </source>
</evidence>
<accession>A0A1Y1LM65</accession>